<dbReference type="Gene3D" id="2.60.120.1000">
    <property type="match status" value="1"/>
</dbReference>
<dbReference type="EMBL" id="JAZGQO010000021">
    <property type="protein sequence ID" value="KAK6165622.1"/>
    <property type="molecule type" value="Genomic_DNA"/>
</dbReference>
<feature type="chain" id="PRO_5043038357" description="GON domain-containing protein" evidence="4">
    <location>
        <begin position="22"/>
        <end position="403"/>
    </location>
</feature>
<name>A0AAN8FWK1_PATCE</name>
<keyword evidence="3" id="KW-0768">Sushi</keyword>
<proteinExistence type="predicted"/>
<feature type="domain" description="Sushi" evidence="5">
    <location>
        <begin position="134"/>
        <end position="191"/>
    </location>
</feature>
<evidence type="ECO:0000259" key="5">
    <source>
        <dbReference type="PROSITE" id="PS50923"/>
    </source>
</evidence>
<organism evidence="7 8">
    <name type="scientific">Patella caerulea</name>
    <name type="common">Rayed Mediterranean limpet</name>
    <dbReference type="NCBI Taxonomy" id="87958"/>
    <lineage>
        <taxon>Eukaryota</taxon>
        <taxon>Metazoa</taxon>
        <taxon>Spiralia</taxon>
        <taxon>Lophotrochozoa</taxon>
        <taxon>Mollusca</taxon>
        <taxon>Gastropoda</taxon>
        <taxon>Patellogastropoda</taxon>
        <taxon>Patelloidea</taxon>
        <taxon>Patellidae</taxon>
        <taxon>Patella</taxon>
    </lineage>
</organism>
<feature type="signal peptide" evidence="4">
    <location>
        <begin position="1"/>
        <end position="21"/>
    </location>
</feature>
<dbReference type="Pfam" id="PF08685">
    <property type="entry name" value="GON"/>
    <property type="match status" value="1"/>
</dbReference>
<sequence length="403" mass="44455">MYSLLVFGLAILNLNLYFSESINVCRKPGVLMGMLSGQRLLNVTFSTNVSNGLMDCCRRCQMFKICSSVNFNLSSSVCELNLASTGLFKSQHDYEFIDTQSWPSLVFGSCAHHDCLLHQRCEEGGNSEHTCVPIGCGSPPDIPFINRTSFGGKVLWQFNEIVAHVCSVGYYPSTNVTCMENGNWVNFTCEPFRTCANIKKCHANPNNTEFWLRPFTDHSQTIKIYCQFSEKATAHITVKQPNRSVMSGMVRSSNDSCDATVPPVPPHQNVGETQFSKVSFRVVNMFIKPRNHIYANITLHKQSYGSAGDCYASNDTCGVKGEFVINLTGTGIRLNSSVEWETWGVEGRIEYLNRSDDGLVVQGACGGSCGGCKPKTKLFIEPDPNYTPPDDSAAISPNCVSLV</sequence>
<keyword evidence="1" id="KW-0479">Metal-binding</keyword>
<dbReference type="SUPFAM" id="SSF57535">
    <property type="entry name" value="Complement control module/SCR domain"/>
    <property type="match status" value="1"/>
</dbReference>
<dbReference type="GO" id="GO:0008270">
    <property type="term" value="F:zinc ion binding"/>
    <property type="evidence" value="ECO:0007669"/>
    <property type="project" value="InterPro"/>
</dbReference>
<evidence type="ECO:0000313" key="8">
    <source>
        <dbReference type="Proteomes" id="UP001347796"/>
    </source>
</evidence>
<dbReference type="Gene3D" id="2.10.70.10">
    <property type="entry name" value="Complement Module, domain 1"/>
    <property type="match status" value="1"/>
</dbReference>
<dbReference type="AlphaFoldDB" id="A0AAN8FWK1"/>
<evidence type="ECO:0000256" key="3">
    <source>
        <dbReference type="PROSITE-ProRule" id="PRU00302"/>
    </source>
</evidence>
<evidence type="ECO:0000256" key="2">
    <source>
        <dbReference type="ARBA" id="ARBA00023157"/>
    </source>
</evidence>
<dbReference type="InterPro" id="IPR000436">
    <property type="entry name" value="Sushi_SCR_CCP_dom"/>
</dbReference>
<keyword evidence="8" id="KW-1185">Reference proteome</keyword>
<evidence type="ECO:0000313" key="7">
    <source>
        <dbReference type="EMBL" id="KAK6165622.1"/>
    </source>
</evidence>
<reference evidence="7 8" key="1">
    <citation type="submission" date="2024-01" db="EMBL/GenBank/DDBJ databases">
        <title>The genome of the rayed Mediterranean limpet Patella caerulea (Linnaeus, 1758).</title>
        <authorList>
            <person name="Anh-Thu Weber A."/>
            <person name="Halstead-Nussloch G."/>
        </authorList>
    </citation>
    <scope>NUCLEOTIDE SEQUENCE [LARGE SCALE GENOMIC DNA]</scope>
    <source>
        <strain evidence="7">AATW-2023a</strain>
        <tissue evidence="7">Whole specimen</tissue>
    </source>
</reference>
<evidence type="ECO:0008006" key="9">
    <source>
        <dbReference type="Google" id="ProtNLM"/>
    </source>
</evidence>
<evidence type="ECO:0000256" key="4">
    <source>
        <dbReference type="SAM" id="SignalP"/>
    </source>
</evidence>
<comment type="caution">
    <text evidence="7">The sequence shown here is derived from an EMBL/GenBank/DDBJ whole genome shotgun (WGS) entry which is preliminary data.</text>
</comment>
<feature type="domain" description="GON" evidence="6">
    <location>
        <begin position="191"/>
        <end position="385"/>
    </location>
</feature>
<accession>A0AAN8FWK1</accession>
<evidence type="ECO:0000256" key="1">
    <source>
        <dbReference type="ARBA" id="ARBA00022723"/>
    </source>
</evidence>
<keyword evidence="4" id="KW-0732">Signal</keyword>
<dbReference type="PROSITE" id="PS50923">
    <property type="entry name" value="SUSHI"/>
    <property type="match status" value="1"/>
</dbReference>
<dbReference type="InterPro" id="IPR012314">
    <property type="entry name" value="Pept_M12B_GON-ADAMTSs"/>
</dbReference>
<gene>
    <name evidence="7" type="ORF">SNE40_022516</name>
</gene>
<dbReference type="Proteomes" id="UP001347796">
    <property type="component" value="Unassembled WGS sequence"/>
</dbReference>
<comment type="caution">
    <text evidence="3">Lacks conserved residue(s) required for the propagation of feature annotation.</text>
</comment>
<dbReference type="InterPro" id="IPR035976">
    <property type="entry name" value="Sushi/SCR/CCP_sf"/>
</dbReference>
<dbReference type="GO" id="GO:0004222">
    <property type="term" value="F:metalloendopeptidase activity"/>
    <property type="evidence" value="ECO:0007669"/>
    <property type="project" value="InterPro"/>
</dbReference>
<keyword evidence="2" id="KW-1015">Disulfide bond</keyword>
<evidence type="ECO:0000259" key="6">
    <source>
        <dbReference type="PROSITE" id="PS51046"/>
    </source>
</evidence>
<protein>
    <recommendedName>
        <fullName evidence="9">GON domain-containing protein</fullName>
    </recommendedName>
</protein>
<dbReference type="PROSITE" id="PS51046">
    <property type="entry name" value="GON"/>
    <property type="match status" value="1"/>
</dbReference>